<comment type="catalytic activity">
    <reaction evidence="4">
        <text>L-proline + NAD(+) = (S)-1-pyrroline-5-carboxylate + NADH + 2 H(+)</text>
        <dbReference type="Rhea" id="RHEA:14105"/>
        <dbReference type="ChEBI" id="CHEBI:15378"/>
        <dbReference type="ChEBI" id="CHEBI:17388"/>
        <dbReference type="ChEBI" id="CHEBI:57540"/>
        <dbReference type="ChEBI" id="CHEBI:57945"/>
        <dbReference type="ChEBI" id="CHEBI:60039"/>
        <dbReference type="EC" id="1.5.1.2"/>
    </reaction>
</comment>
<evidence type="ECO:0000313" key="10">
    <source>
        <dbReference type="EMBL" id="OBX59576.1"/>
    </source>
</evidence>
<dbReference type="PANTHER" id="PTHR11645">
    <property type="entry name" value="PYRROLINE-5-CARBOXYLATE REDUCTASE"/>
    <property type="match status" value="1"/>
</dbReference>
<dbReference type="SUPFAM" id="SSF51735">
    <property type="entry name" value="NAD(P)-binding Rossmann-fold domains"/>
    <property type="match status" value="1"/>
</dbReference>
<keyword evidence="4" id="KW-0963">Cytoplasm</keyword>
<dbReference type="EMBL" id="LZMS01000105">
    <property type="protein sequence ID" value="OBX59576.1"/>
    <property type="molecule type" value="Genomic_DNA"/>
</dbReference>
<dbReference type="InterPro" id="IPR036291">
    <property type="entry name" value="NAD(P)-bd_dom_sf"/>
</dbReference>
<organism evidence="10 11">
    <name type="scientific">Moraxella lacunata</name>
    <dbReference type="NCBI Taxonomy" id="477"/>
    <lineage>
        <taxon>Bacteria</taxon>
        <taxon>Pseudomonadati</taxon>
        <taxon>Pseudomonadota</taxon>
        <taxon>Gammaproteobacteria</taxon>
        <taxon>Moraxellales</taxon>
        <taxon>Moraxellaceae</taxon>
        <taxon>Moraxella</taxon>
    </lineage>
</organism>
<sequence length="280" mass="29075">MTDFHALQNKTVVFIGGGNMAGAMIGGLLTAKRCHDLTLTVGVSDKNTDKREWFASQGVLTATPDTAHELITKADVVVLAVKPQVLMDVAPSLAPYLADKLVLSVLAGVPCATLQRALGCGRVVRAMPNLPSAVGAGATGLYADETASPSDRDVCEAVMTSCGMAVWVDDETKLHAVTAVAGSAPAYFFYVLEHMTAQAVAMGLTADDAHRLAVQSMIGAGLLTKDGDPQALRMSVTSKGGTTAQALASLERDDVGGAFGRAMVACYDRSVELGGLFDDK</sequence>
<feature type="domain" description="Pyrroline-5-carboxylate reductase catalytic N-terminal" evidence="8">
    <location>
        <begin position="12"/>
        <end position="108"/>
    </location>
</feature>
<dbReference type="PIRSF" id="PIRSF000193">
    <property type="entry name" value="Pyrrol-5-carb_rd"/>
    <property type="match status" value="1"/>
</dbReference>
<reference evidence="10 11" key="1">
    <citation type="submission" date="2016-06" db="EMBL/GenBank/DDBJ databases">
        <title>Draft genome of Moraxella lacunata CCUG 57757A.</title>
        <authorList>
            <person name="Salva-Serra F."/>
            <person name="Engstrom-Jakobsson H."/>
            <person name="Thorell K."/>
            <person name="Gonzales-Siles L."/>
            <person name="Karlsson R."/>
            <person name="Boulund F."/>
            <person name="Engstrand L."/>
            <person name="Kristiansson E."/>
            <person name="Moore E."/>
        </authorList>
    </citation>
    <scope>NUCLEOTIDE SEQUENCE [LARGE SCALE GENOMIC DNA]</scope>
    <source>
        <strain evidence="10 11">CCUG 57757A</strain>
    </source>
</reference>
<dbReference type="InterPro" id="IPR008927">
    <property type="entry name" value="6-PGluconate_DH-like_C_sf"/>
</dbReference>
<dbReference type="PROSITE" id="PS00521">
    <property type="entry name" value="P5CR"/>
    <property type="match status" value="1"/>
</dbReference>
<evidence type="ECO:0000256" key="7">
    <source>
        <dbReference type="RuleBase" id="RU003903"/>
    </source>
</evidence>
<keyword evidence="3 4" id="KW-0560">Oxidoreductase</keyword>
<evidence type="ECO:0000256" key="2">
    <source>
        <dbReference type="ARBA" id="ARBA00022857"/>
    </source>
</evidence>
<evidence type="ECO:0000256" key="1">
    <source>
        <dbReference type="ARBA" id="ARBA00005525"/>
    </source>
</evidence>
<dbReference type="SUPFAM" id="SSF48179">
    <property type="entry name" value="6-phosphogluconate dehydrogenase C-terminal domain-like"/>
    <property type="match status" value="1"/>
</dbReference>
<dbReference type="InterPro" id="IPR000304">
    <property type="entry name" value="Pyrroline-COOH_reductase"/>
</dbReference>
<feature type="binding site" evidence="6">
    <location>
        <begin position="80"/>
        <end position="83"/>
    </location>
    <ligand>
        <name>NADP(+)</name>
        <dbReference type="ChEBI" id="CHEBI:58349"/>
    </ligand>
</feature>
<comment type="function">
    <text evidence="4">Catalyzes the reduction of 1-pyrroline-5-carboxylate (PCA) to L-proline.</text>
</comment>
<dbReference type="AlphaFoldDB" id="A0A1B8PVI4"/>
<dbReference type="Gene3D" id="1.10.3730.10">
    <property type="entry name" value="ProC C-terminal domain-like"/>
    <property type="match status" value="1"/>
</dbReference>
<dbReference type="GO" id="GO:0055129">
    <property type="term" value="P:L-proline biosynthetic process"/>
    <property type="evidence" value="ECO:0007669"/>
    <property type="project" value="UniProtKB-UniRule"/>
</dbReference>
<dbReference type="OrthoDB" id="9805754at2"/>
<comment type="catalytic activity">
    <reaction evidence="4 7">
        <text>L-proline + NADP(+) = (S)-1-pyrroline-5-carboxylate + NADPH + 2 H(+)</text>
        <dbReference type="Rhea" id="RHEA:14109"/>
        <dbReference type="ChEBI" id="CHEBI:15378"/>
        <dbReference type="ChEBI" id="CHEBI:17388"/>
        <dbReference type="ChEBI" id="CHEBI:57783"/>
        <dbReference type="ChEBI" id="CHEBI:58349"/>
        <dbReference type="ChEBI" id="CHEBI:60039"/>
        <dbReference type="EC" id="1.5.1.2"/>
    </reaction>
</comment>
<evidence type="ECO:0000256" key="5">
    <source>
        <dbReference type="NCBIfam" id="TIGR00112"/>
    </source>
</evidence>
<dbReference type="EC" id="1.5.1.2" evidence="4 5"/>
<dbReference type="RefSeq" id="WP_065256430.1">
    <property type="nucleotide sequence ID" value="NZ_JARDJM010000047.1"/>
</dbReference>
<evidence type="ECO:0000256" key="3">
    <source>
        <dbReference type="ARBA" id="ARBA00023002"/>
    </source>
</evidence>
<comment type="similarity">
    <text evidence="1 4 7">Belongs to the pyrroline-5-carboxylate reductase family.</text>
</comment>
<dbReference type="InterPro" id="IPR028939">
    <property type="entry name" value="P5C_Rdtase_cat_N"/>
</dbReference>
<protein>
    <recommendedName>
        <fullName evidence="4 5">Pyrroline-5-carboxylate reductase</fullName>
        <shortName evidence="4">P5C reductase</shortName>
        <shortName evidence="4">P5CR</shortName>
        <ecNumber evidence="4 5">1.5.1.2</ecNumber>
    </recommendedName>
    <alternativeName>
        <fullName evidence="4">PCA reductase</fullName>
    </alternativeName>
</protein>
<dbReference type="PANTHER" id="PTHR11645:SF0">
    <property type="entry name" value="PYRROLINE-5-CARBOXYLATE REDUCTASE 3"/>
    <property type="match status" value="1"/>
</dbReference>
<evidence type="ECO:0000259" key="9">
    <source>
        <dbReference type="Pfam" id="PF14748"/>
    </source>
</evidence>
<dbReference type="Pfam" id="PF03807">
    <property type="entry name" value="F420_oxidored"/>
    <property type="match status" value="1"/>
</dbReference>
<dbReference type="GO" id="GO:0005737">
    <property type="term" value="C:cytoplasm"/>
    <property type="evidence" value="ECO:0007669"/>
    <property type="project" value="UniProtKB-SubCell"/>
</dbReference>
<dbReference type="Pfam" id="PF14748">
    <property type="entry name" value="P5CR_dimer"/>
    <property type="match status" value="1"/>
</dbReference>
<keyword evidence="4 7" id="KW-0028">Amino-acid biosynthesis</keyword>
<keyword evidence="4 7" id="KW-0641">Proline biosynthesis</keyword>
<proteinExistence type="inferred from homology"/>
<evidence type="ECO:0000256" key="4">
    <source>
        <dbReference type="HAMAP-Rule" id="MF_01925"/>
    </source>
</evidence>
<evidence type="ECO:0000259" key="8">
    <source>
        <dbReference type="Pfam" id="PF03807"/>
    </source>
</evidence>
<dbReference type="FunFam" id="1.10.3730.10:FF:000001">
    <property type="entry name" value="Pyrroline-5-carboxylate reductase"/>
    <property type="match status" value="1"/>
</dbReference>
<comment type="subcellular location">
    <subcellularLocation>
        <location evidence="4">Cytoplasm</location>
    </subcellularLocation>
</comment>
<dbReference type="GO" id="GO:0004735">
    <property type="term" value="F:pyrroline-5-carboxylate reductase activity"/>
    <property type="evidence" value="ECO:0007669"/>
    <property type="project" value="UniProtKB-UniRule"/>
</dbReference>
<dbReference type="Gene3D" id="3.40.50.720">
    <property type="entry name" value="NAD(P)-binding Rossmann-like Domain"/>
    <property type="match status" value="1"/>
</dbReference>
<name>A0A1B8PVI4_MORLA</name>
<feature type="domain" description="Pyrroline-5-carboxylate reductase dimerisation" evidence="9">
    <location>
        <begin position="171"/>
        <end position="273"/>
    </location>
</feature>
<comment type="caution">
    <text evidence="10">The sequence shown here is derived from an EMBL/GenBank/DDBJ whole genome shotgun (WGS) entry which is preliminary data.</text>
</comment>
<dbReference type="NCBIfam" id="TIGR00112">
    <property type="entry name" value="proC"/>
    <property type="match status" value="1"/>
</dbReference>
<dbReference type="InterPro" id="IPR053790">
    <property type="entry name" value="P5CR-like_CS"/>
</dbReference>
<accession>A0A1B8PVI4</accession>
<evidence type="ECO:0000313" key="11">
    <source>
        <dbReference type="Proteomes" id="UP000092607"/>
    </source>
</evidence>
<dbReference type="HAMAP" id="MF_01925">
    <property type="entry name" value="P5C_reductase"/>
    <property type="match status" value="1"/>
</dbReference>
<evidence type="ECO:0000256" key="6">
    <source>
        <dbReference type="PIRSR" id="PIRSR000193-1"/>
    </source>
</evidence>
<dbReference type="InterPro" id="IPR029036">
    <property type="entry name" value="P5CR_dimer"/>
</dbReference>
<dbReference type="UniPathway" id="UPA00098">
    <property type="reaction ID" value="UER00361"/>
</dbReference>
<dbReference type="Proteomes" id="UP000092607">
    <property type="component" value="Unassembled WGS sequence"/>
</dbReference>
<feature type="binding site" evidence="6">
    <location>
        <begin position="15"/>
        <end position="20"/>
    </location>
    <ligand>
        <name>NADP(+)</name>
        <dbReference type="ChEBI" id="CHEBI:58349"/>
    </ligand>
</feature>
<keyword evidence="2 4" id="KW-0521">NADP</keyword>
<gene>
    <name evidence="4" type="primary">proC</name>
    <name evidence="10" type="ORF">A9309_00990</name>
</gene>
<comment type="pathway">
    <text evidence="4 7">Amino-acid biosynthesis; L-proline biosynthesis; L-proline from L-glutamate 5-semialdehyde: step 1/1.</text>
</comment>